<dbReference type="KEGG" id="rpc:RPC_1291"/>
<dbReference type="InterPro" id="IPR012967">
    <property type="entry name" value="COMT_dimerisation"/>
</dbReference>
<dbReference type="InterPro" id="IPR001077">
    <property type="entry name" value="COMT_C"/>
</dbReference>
<dbReference type="SUPFAM" id="SSF53335">
    <property type="entry name" value="S-adenosyl-L-methionine-dependent methyltransferases"/>
    <property type="match status" value="1"/>
</dbReference>
<evidence type="ECO:0000313" key="7">
    <source>
        <dbReference type="EMBL" id="ABD86853.1"/>
    </source>
</evidence>
<dbReference type="InterPro" id="IPR036390">
    <property type="entry name" value="WH_DNA-bd_sf"/>
</dbReference>
<protein>
    <submittedName>
        <fullName evidence="7">Hydroxyneurosporene-O-methyltransferase</fullName>
        <ecNumber evidence="7">2.1.1.-</ecNumber>
    </submittedName>
</protein>
<feature type="active site" description="Proton acceptor" evidence="4">
    <location>
        <position position="284"/>
    </location>
</feature>
<dbReference type="PROSITE" id="PS51683">
    <property type="entry name" value="SAM_OMT_II"/>
    <property type="match status" value="1"/>
</dbReference>
<feature type="domain" description="O-methyltransferase dimerisation" evidence="6">
    <location>
        <begin position="51"/>
        <end position="122"/>
    </location>
</feature>
<dbReference type="AlphaFoldDB" id="Q219T3"/>
<dbReference type="InterPro" id="IPR016461">
    <property type="entry name" value="COMT-like"/>
</dbReference>
<evidence type="ECO:0000256" key="2">
    <source>
        <dbReference type="ARBA" id="ARBA00022679"/>
    </source>
</evidence>
<dbReference type="Pfam" id="PF08100">
    <property type="entry name" value="Dimerisation"/>
    <property type="match status" value="1"/>
</dbReference>
<dbReference type="Gene3D" id="3.40.50.150">
    <property type="entry name" value="Vaccinia Virus protein VP39"/>
    <property type="match status" value="1"/>
</dbReference>
<evidence type="ECO:0000256" key="1">
    <source>
        <dbReference type="ARBA" id="ARBA00022603"/>
    </source>
</evidence>
<dbReference type="GO" id="GO:0008171">
    <property type="term" value="F:O-methyltransferase activity"/>
    <property type="evidence" value="ECO:0007669"/>
    <property type="project" value="InterPro"/>
</dbReference>
<keyword evidence="1 7" id="KW-0489">Methyltransferase</keyword>
<dbReference type="Pfam" id="PF00891">
    <property type="entry name" value="Methyltransf_2"/>
    <property type="match status" value="1"/>
</dbReference>
<evidence type="ECO:0000259" key="5">
    <source>
        <dbReference type="Pfam" id="PF00891"/>
    </source>
</evidence>
<dbReference type="EC" id="2.1.1.-" evidence="7"/>
<keyword evidence="2 7" id="KW-0808">Transferase</keyword>
<sequence>MAPSFWIRMSLRDRLLGFRDSVLSNPGFQRFAAVFPLTRPIARKRAGALFDLCAGFVYSQILLACVRLRLLDQLAAGPIGAAELASRLALPLASMQLLLDAAIALGLVQRRSQDRYGLGKLGAELYGNPSVSAMIEHHAMLYGDLQDPVALLRGQSGAGQLAGYWPYAKGGATAELSSDAVAPYTALMAASQPMITQQVLHNYSFRTHRCLLDVGGGDGAFIAAVAAQAPQLHCLLFDLPAVAAKATARFSASGLSRATAIGGSFLTDPLPQGADVISLVRVIHDHDDDAAMTLLRAARAALPDDGTLVVAEPITGVRGTEAIGDAYFAFYLLAMGSGKPRTFVQFHQMLSAAGFEGIKLLPGAMPLVTSVITGRCTPKMC</sequence>
<dbReference type="PIRSF" id="PIRSF005739">
    <property type="entry name" value="O-mtase"/>
    <property type="match status" value="1"/>
</dbReference>
<dbReference type="InterPro" id="IPR029063">
    <property type="entry name" value="SAM-dependent_MTases_sf"/>
</dbReference>
<dbReference type="PANTHER" id="PTHR43712">
    <property type="entry name" value="PUTATIVE (AFU_ORTHOLOGUE AFUA_4G14580)-RELATED"/>
    <property type="match status" value="1"/>
</dbReference>
<dbReference type="EMBL" id="CP000301">
    <property type="protein sequence ID" value="ABD86853.1"/>
    <property type="molecule type" value="Genomic_DNA"/>
</dbReference>
<dbReference type="Gene3D" id="1.10.10.10">
    <property type="entry name" value="Winged helix-like DNA-binding domain superfamily/Winged helix DNA-binding domain"/>
    <property type="match status" value="1"/>
</dbReference>
<dbReference type="InterPro" id="IPR036388">
    <property type="entry name" value="WH-like_DNA-bd_sf"/>
</dbReference>
<name>Q219T3_RHOPB</name>
<proteinExistence type="predicted"/>
<dbReference type="STRING" id="316056.RPC_1291"/>
<dbReference type="HOGENOM" id="CLU_005533_12_0_5"/>
<feature type="domain" description="O-methyltransferase C-terminal" evidence="5">
    <location>
        <begin position="143"/>
        <end position="356"/>
    </location>
</feature>
<dbReference type="Gene3D" id="1.10.287.1350">
    <property type="match status" value="1"/>
</dbReference>
<dbReference type="GO" id="GO:0046983">
    <property type="term" value="F:protein dimerization activity"/>
    <property type="evidence" value="ECO:0007669"/>
    <property type="project" value="InterPro"/>
</dbReference>
<evidence type="ECO:0000256" key="3">
    <source>
        <dbReference type="ARBA" id="ARBA00022691"/>
    </source>
</evidence>
<keyword evidence="3" id="KW-0949">S-adenosyl-L-methionine</keyword>
<organism evidence="7">
    <name type="scientific">Rhodopseudomonas palustris (strain BisB18)</name>
    <dbReference type="NCBI Taxonomy" id="316056"/>
    <lineage>
        <taxon>Bacteria</taxon>
        <taxon>Pseudomonadati</taxon>
        <taxon>Pseudomonadota</taxon>
        <taxon>Alphaproteobacteria</taxon>
        <taxon>Hyphomicrobiales</taxon>
        <taxon>Nitrobacteraceae</taxon>
        <taxon>Rhodopseudomonas</taxon>
    </lineage>
</organism>
<reference evidence="7" key="1">
    <citation type="submission" date="2006-03" db="EMBL/GenBank/DDBJ databases">
        <title>Complete sequence of Rhodopseudomonas palustris BisB18.</title>
        <authorList>
            <consortium name="US DOE Joint Genome Institute"/>
            <person name="Copeland A."/>
            <person name="Lucas S."/>
            <person name="Lapidus A."/>
            <person name="Barry K."/>
            <person name="Detter J.C."/>
            <person name="Glavina del Rio T."/>
            <person name="Hammon N."/>
            <person name="Israni S."/>
            <person name="Dalin E."/>
            <person name="Tice H."/>
            <person name="Pitluck S."/>
            <person name="Chain P."/>
            <person name="Malfatti S."/>
            <person name="Shin M."/>
            <person name="Vergez L."/>
            <person name="Schmutz J."/>
            <person name="Larimer F."/>
            <person name="Land M."/>
            <person name="Hauser L."/>
            <person name="Pelletier D.A."/>
            <person name="Kyrpides N."/>
            <person name="Anderson I."/>
            <person name="Oda Y."/>
            <person name="Harwood C.S."/>
            <person name="Richardson P."/>
        </authorList>
    </citation>
    <scope>NUCLEOTIDE SEQUENCE [LARGE SCALE GENOMIC DNA]</scope>
    <source>
        <strain evidence="7">BisB18</strain>
    </source>
</reference>
<dbReference type="eggNOG" id="COG2226">
    <property type="taxonomic scope" value="Bacteria"/>
</dbReference>
<accession>Q219T3</accession>
<evidence type="ECO:0000259" key="6">
    <source>
        <dbReference type="Pfam" id="PF08100"/>
    </source>
</evidence>
<dbReference type="SUPFAM" id="SSF46785">
    <property type="entry name" value="Winged helix' DNA-binding domain"/>
    <property type="match status" value="1"/>
</dbReference>
<gene>
    <name evidence="7" type="ordered locus">RPC_1291</name>
</gene>
<dbReference type="GO" id="GO:0032259">
    <property type="term" value="P:methylation"/>
    <property type="evidence" value="ECO:0007669"/>
    <property type="project" value="UniProtKB-KW"/>
</dbReference>
<evidence type="ECO:0000256" key="4">
    <source>
        <dbReference type="PIRSR" id="PIRSR005739-1"/>
    </source>
</evidence>
<dbReference type="PANTHER" id="PTHR43712:SF2">
    <property type="entry name" value="O-METHYLTRANSFERASE CICE"/>
    <property type="match status" value="1"/>
</dbReference>